<keyword evidence="3" id="KW-1185">Reference proteome</keyword>
<proteinExistence type="predicted"/>
<dbReference type="PANTHER" id="PTHR35218">
    <property type="entry name" value="RNASE H DOMAIN-CONTAINING PROTEIN"/>
    <property type="match status" value="1"/>
</dbReference>
<dbReference type="OrthoDB" id="670418at2759"/>
<accession>A0A2K2CFE1</accession>
<evidence type="ECO:0008006" key="4">
    <source>
        <dbReference type="Google" id="ProtNLM"/>
    </source>
</evidence>
<reference evidence="1" key="2">
    <citation type="submission" date="2017-06" db="EMBL/GenBank/DDBJ databases">
        <title>WGS assembly of Brachypodium distachyon.</title>
        <authorList>
            <consortium name="The International Brachypodium Initiative"/>
            <person name="Lucas S."/>
            <person name="Harmon-Smith M."/>
            <person name="Lail K."/>
            <person name="Tice H."/>
            <person name="Grimwood J."/>
            <person name="Bruce D."/>
            <person name="Barry K."/>
            <person name="Shu S."/>
            <person name="Lindquist E."/>
            <person name="Wang M."/>
            <person name="Pitluck S."/>
            <person name="Vogel J.P."/>
            <person name="Garvin D.F."/>
            <person name="Mockler T.C."/>
            <person name="Schmutz J."/>
            <person name="Rokhsar D."/>
            <person name="Bevan M.W."/>
        </authorList>
    </citation>
    <scope>NUCLEOTIDE SEQUENCE</scope>
    <source>
        <strain evidence="1">Bd21</strain>
    </source>
</reference>
<evidence type="ECO:0000313" key="1">
    <source>
        <dbReference type="EMBL" id="PNT60744.1"/>
    </source>
</evidence>
<dbReference type="EMBL" id="CM000884">
    <property type="protein sequence ID" value="PNT60744.1"/>
    <property type="molecule type" value="Genomic_DNA"/>
</dbReference>
<dbReference type="PANTHER" id="PTHR35218:SF10">
    <property type="entry name" value="ENDONUCLEASE_EXONUCLEASE_PHOSPHATASE DOMAIN-CONTAINING PROTEIN"/>
    <property type="match status" value="1"/>
</dbReference>
<dbReference type="SUPFAM" id="SSF56219">
    <property type="entry name" value="DNase I-like"/>
    <property type="match status" value="1"/>
</dbReference>
<dbReference type="AlphaFoldDB" id="A0A2K2CFE1"/>
<organism evidence="1">
    <name type="scientific">Brachypodium distachyon</name>
    <name type="common">Purple false brome</name>
    <name type="synonym">Trachynia distachya</name>
    <dbReference type="NCBI Taxonomy" id="15368"/>
    <lineage>
        <taxon>Eukaryota</taxon>
        <taxon>Viridiplantae</taxon>
        <taxon>Streptophyta</taxon>
        <taxon>Embryophyta</taxon>
        <taxon>Tracheophyta</taxon>
        <taxon>Spermatophyta</taxon>
        <taxon>Magnoliopsida</taxon>
        <taxon>Liliopsida</taxon>
        <taxon>Poales</taxon>
        <taxon>Poaceae</taxon>
        <taxon>BOP clade</taxon>
        <taxon>Pooideae</taxon>
        <taxon>Stipodae</taxon>
        <taxon>Brachypodieae</taxon>
        <taxon>Brachypodium</taxon>
    </lineage>
</organism>
<gene>
    <name evidence="1" type="ORF">BRADI_5g03822v3</name>
</gene>
<evidence type="ECO:0000313" key="3">
    <source>
        <dbReference type="Proteomes" id="UP000008810"/>
    </source>
</evidence>
<dbReference type="Proteomes" id="UP000008810">
    <property type="component" value="Chromosome 5"/>
</dbReference>
<dbReference type="InParanoid" id="A0A2K2CFE1"/>
<dbReference type="Gramene" id="PNT60744">
    <property type="protein sequence ID" value="PNT60744"/>
    <property type="gene ID" value="BRADI_5g03822v3"/>
</dbReference>
<protein>
    <recommendedName>
        <fullName evidence="4">Endonuclease/exonuclease/phosphatase domain-containing protein</fullName>
    </recommendedName>
</protein>
<sequence>MELIAWNCRGLGNGPAVRGLLDIQKKEDPDILFLSKTKMCAKRMDWFRWKLGLTQMFVKDCDGRSGGLALF</sequence>
<reference evidence="2" key="3">
    <citation type="submission" date="2018-08" db="UniProtKB">
        <authorList>
            <consortium name="EnsemblPlants"/>
        </authorList>
    </citation>
    <scope>IDENTIFICATION</scope>
    <source>
        <strain evidence="2">cv. Bd21</strain>
    </source>
</reference>
<evidence type="ECO:0000313" key="2">
    <source>
        <dbReference type="EnsemblPlants" id="PNT60744"/>
    </source>
</evidence>
<dbReference type="Gene3D" id="3.60.10.10">
    <property type="entry name" value="Endonuclease/exonuclease/phosphatase"/>
    <property type="match status" value="1"/>
</dbReference>
<dbReference type="EnsemblPlants" id="PNT60744">
    <property type="protein sequence ID" value="PNT60744"/>
    <property type="gene ID" value="BRADI_5g03822v3"/>
</dbReference>
<reference evidence="1 2" key="1">
    <citation type="journal article" date="2010" name="Nature">
        <title>Genome sequencing and analysis of the model grass Brachypodium distachyon.</title>
        <authorList>
            <consortium name="International Brachypodium Initiative"/>
        </authorList>
    </citation>
    <scope>NUCLEOTIDE SEQUENCE [LARGE SCALE GENOMIC DNA]</scope>
    <source>
        <strain evidence="1 2">Bd21</strain>
    </source>
</reference>
<dbReference type="InterPro" id="IPR036691">
    <property type="entry name" value="Endo/exonu/phosph_ase_sf"/>
</dbReference>
<name>A0A2K2CFE1_BRADI</name>